<evidence type="ECO:0000313" key="2">
    <source>
        <dbReference type="Proteomes" id="UP001162060"/>
    </source>
</evidence>
<comment type="caution">
    <text evidence="1">The sequence shown here is derived from an EMBL/GenBank/DDBJ whole genome shotgun (WGS) entry which is preliminary data.</text>
</comment>
<dbReference type="Proteomes" id="UP001162060">
    <property type="component" value="Unassembled WGS sequence"/>
</dbReference>
<dbReference type="EMBL" id="CAKLBY020000016">
    <property type="protein sequence ID" value="CAK7899155.1"/>
    <property type="molecule type" value="Genomic_DNA"/>
</dbReference>
<organism evidence="1 2">
    <name type="scientific">Peronospora matthiolae</name>
    <dbReference type="NCBI Taxonomy" id="2874970"/>
    <lineage>
        <taxon>Eukaryota</taxon>
        <taxon>Sar</taxon>
        <taxon>Stramenopiles</taxon>
        <taxon>Oomycota</taxon>
        <taxon>Peronosporomycetes</taxon>
        <taxon>Peronosporales</taxon>
        <taxon>Peronosporaceae</taxon>
        <taxon>Peronospora</taxon>
    </lineage>
</organism>
<accession>A0AAV1T634</accession>
<proteinExistence type="predicted"/>
<evidence type="ECO:0000313" key="1">
    <source>
        <dbReference type="EMBL" id="CAK7899155.1"/>
    </source>
</evidence>
<dbReference type="AlphaFoldDB" id="A0AAV1T634"/>
<name>A0AAV1T634_9STRA</name>
<gene>
    <name evidence="1" type="ORF">PM001_LOCUS1815</name>
</gene>
<protein>
    <submittedName>
        <fullName evidence="1">Uncharacterized protein</fullName>
    </submittedName>
</protein>
<reference evidence="1" key="1">
    <citation type="submission" date="2024-01" db="EMBL/GenBank/DDBJ databases">
        <authorList>
            <person name="Webb A."/>
        </authorList>
    </citation>
    <scope>NUCLEOTIDE SEQUENCE</scope>
    <source>
        <strain evidence="1">Pm1</strain>
    </source>
</reference>
<sequence length="80" mass="8804">MTESKPSYNTLELFLEEGMLDYESDTTASRIYGHPPATPPTRGSARLAPNPFVEHEDLPSPLARRTAVDPALGVLHNKLD</sequence>